<protein>
    <submittedName>
        <fullName evidence="1">Uncharacterized protein</fullName>
    </submittedName>
</protein>
<name>A0A3E1Y8W4_9BACT</name>
<evidence type="ECO:0000313" key="1">
    <source>
        <dbReference type="EMBL" id="RFS21847.1"/>
    </source>
</evidence>
<dbReference type="Proteomes" id="UP000260644">
    <property type="component" value="Unassembled WGS sequence"/>
</dbReference>
<sequence length="79" mass="9419">MDILFQLDDYIKCKTGNVSDGILKVFKNMKDHIAAFQDYHQKPVTFDSFDFNLYDSLIKFLTYEYIQRRRSEVIDGKKV</sequence>
<evidence type="ECO:0000313" key="2">
    <source>
        <dbReference type="Proteomes" id="UP000260644"/>
    </source>
</evidence>
<reference evidence="1 2" key="1">
    <citation type="submission" date="2018-07" db="EMBL/GenBank/DDBJ databases">
        <title>Chitinophaga K2CV101002-2 sp. nov., isolated from a monsoon evergreen broad-leaved forest soil.</title>
        <authorList>
            <person name="Lv Y."/>
        </authorList>
    </citation>
    <scope>NUCLEOTIDE SEQUENCE [LARGE SCALE GENOMIC DNA]</scope>
    <source>
        <strain evidence="1 2">GDMCC 1.1288</strain>
    </source>
</reference>
<dbReference type="AlphaFoldDB" id="A0A3E1Y8W4"/>
<gene>
    <name evidence="1" type="ORF">DVR12_14420</name>
</gene>
<keyword evidence="2" id="KW-1185">Reference proteome</keyword>
<accession>A0A3E1Y8W4</accession>
<organism evidence="1 2">
    <name type="scientific">Chitinophaga silvatica</name>
    <dbReference type="NCBI Taxonomy" id="2282649"/>
    <lineage>
        <taxon>Bacteria</taxon>
        <taxon>Pseudomonadati</taxon>
        <taxon>Bacteroidota</taxon>
        <taxon>Chitinophagia</taxon>
        <taxon>Chitinophagales</taxon>
        <taxon>Chitinophagaceae</taxon>
        <taxon>Chitinophaga</taxon>
    </lineage>
</organism>
<comment type="caution">
    <text evidence="1">The sequence shown here is derived from an EMBL/GenBank/DDBJ whole genome shotgun (WGS) entry which is preliminary data.</text>
</comment>
<proteinExistence type="predicted"/>
<dbReference type="EMBL" id="QPMM01000007">
    <property type="protein sequence ID" value="RFS21847.1"/>
    <property type="molecule type" value="Genomic_DNA"/>
</dbReference>